<feature type="chain" id="PRO_5032609335" evidence="2">
    <location>
        <begin position="27"/>
        <end position="1204"/>
    </location>
</feature>
<protein>
    <submittedName>
        <fullName evidence="3">Uncharacterized protein</fullName>
    </submittedName>
</protein>
<organism evidence="3 4">
    <name type="scientific">Polarella glacialis</name>
    <name type="common">Dinoflagellate</name>
    <dbReference type="NCBI Taxonomy" id="89957"/>
    <lineage>
        <taxon>Eukaryota</taxon>
        <taxon>Sar</taxon>
        <taxon>Alveolata</taxon>
        <taxon>Dinophyceae</taxon>
        <taxon>Suessiales</taxon>
        <taxon>Suessiaceae</taxon>
        <taxon>Polarella</taxon>
    </lineage>
</organism>
<evidence type="ECO:0000313" key="3">
    <source>
        <dbReference type="EMBL" id="CAE8644188.1"/>
    </source>
</evidence>
<comment type="caution">
    <text evidence="3">The sequence shown here is derived from an EMBL/GenBank/DDBJ whole genome shotgun (WGS) entry which is preliminary data.</text>
</comment>
<reference evidence="3" key="1">
    <citation type="submission" date="2021-02" db="EMBL/GenBank/DDBJ databases">
        <authorList>
            <person name="Dougan E. K."/>
            <person name="Rhodes N."/>
            <person name="Thang M."/>
            <person name="Chan C."/>
        </authorList>
    </citation>
    <scope>NUCLEOTIDE SEQUENCE</scope>
</reference>
<dbReference type="Proteomes" id="UP000626109">
    <property type="component" value="Unassembled WGS sequence"/>
</dbReference>
<evidence type="ECO:0000256" key="2">
    <source>
        <dbReference type="SAM" id="SignalP"/>
    </source>
</evidence>
<keyword evidence="2" id="KW-0732">Signal</keyword>
<proteinExistence type="predicted"/>
<sequence length="1204" mass="127834">MARRQFLAYAAAFICGLRCFARASDAHEEMQDFSCRSGENEETSARQNVLLQRRSQASFQAMAELLMEEVSNSTTKGRSSPKPGGAFEGCPAAPGPASRAPTPQYELPLVQSGVSDCTAQELRLQSADSKGNIASSCCKASSLSCAGCELLWTTGKKQCAACVGGYQLKDGKCSICENSAGWLNDAGDSCYRAACSDTKHRGLSSNRACCQCGGGHREATPFAFNSVNLVLAASGISPDFSPIPRTASKYSVDSECELSKYGLSVNGETGALELSKACGTIGCGATEPFSVKCTLTAHQTPELNATAVVSVSASRFSYGQSHLIAGPSALTFKPILGVTGASMACVPSSAESWLDVSADGTLTVSSSNRNDLKKLAGLTGTQMGLVGGRCAVTATVGNKEVKAVVAVFFPQVWESFSYDVVKVSAAVGEAALPMKVTGVDEELLAPSRFSVACESSISGAPFAFDAVTGVATVDGHVAFTLDVASGTLEVAPSKALEKTLDDHLAAIHSAVVVGDDPSPSPLLGECEGDCDRDDHCATGLKCFQRGHDEPIPGCKGNSATLATQTDFCYDPAPGWAKPIQSVNVGNQDFPSAGLGECEGYCDHDHQCATGLKCSQRDGYEPIPGCEGATFAWDYCYDPAKAIQLGSNLDLSFVGFDDTRRKTFSLSCKVYGHYEFLEQPLGLPARMVASPAIMLQLRDNTCWVNRVSNFVGKTRKSSSSDLKSCWRSCRSAPDCTDFAVISGECYFMDGLCTRPEDECALKKESVYTKIPRCGERNTCVAITDSIQGWVSGMYCPVGDSTTGPVYKNEGPTIPDTLYMAKYEEARDGSRSGCASGMYAIKQADPSQDFDNPESSYIELKGAIVKCIQISDFVDKVFSQGLATAGEISGEVSGLSCGAPNTTSSDPEADNEQGKEKGTAVATLIIDDPATEEEADHRVHPCECFPEAWGAVAPVTDDSFTSVPAGSGNSFTPSPFEIVSGTFTCEDEYIIDGKVIIPDEVALCVNMSFVRAYPDAWLTAGRALGRIELAGVGLSLQEHVPFNVKSNLSGCLFFFEGEVAIQKQCRLYTACNTLVREPGLIGTLKAMPTPQKQYCRVADPEKCWAVSGRRSLLRASRAEDRLSCEWMDLISQCDHKLLMGGAGVEKCARCAYKDASTQSFIHKTVIPTSFAHGQKLGVSCWQERFRAAPVASGSRSGGETLTCVSG</sequence>
<dbReference type="EMBL" id="CAJNNW010002404">
    <property type="protein sequence ID" value="CAE8644188.1"/>
    <property type="molecule type" value="Genomic_DNA"/>
</dbReference>
<accession>A0A813I051</accession>
<feature type="region of interest" description="Disordered" evidence="1">
    <location>
        <begin position="891"/>
        <end position="915"/>
    </location>
</feature>
<feature type="region of interest" description="Disordered" evidence="1">
    <location>
        <begin position="70"/>
        <end position="103"/>
    </location>
</feature>
<evidence type="ECO:0000256" key="1">
    <source>
        <dbReference type="SAM" id="MobiDB-lite"/>
    </source>
</evidence>
<feature type="signal peptide" evidence="2">
    <location>
        <begin position="1"/>
        <end position="26"/>
    </location>
</feature>
<evidence type="ECO:0000313" key="4">
    <source>
        <dbReference type="Proteomes" id="UP000626109"/>
    </source>
</evidence>
<gene>
    <name evidence="3" type="ORF">PGLA2088_LOCUS2834</name>
</gene>
<name>A0A813I051_POLGL</name>
<dbReference type="AlphaFoldDB" id="A0A813I051"/>
<feature type="non-terminal residue" evidence="3">
    <location>
        <position position="1204"/>
    </location>
</feature>